<organism evidence="1 2">
    <name type="scientific">Litchfieldia luteola</name>
    <dbReference type="NCBI Taxonomy" id="682179"/>
    <lineage>
        <taxon>Bacteria</taxon>
        <taxon>Bacillati</taxon>
        <taxon>Bacillota</taxon>
        <taxon>Bacilli</taxon>
        <taxon>Bacillales</taxon>
        <taxon>Bacillaceae</taxon>
        <taxon>Litchfieldia</taxon>
    </lineage>
</organism>
<keyword evidence="2" id="KW-1185">Reference proteome</keyword>
<proteinExistence type="predicted"/>
<evidence type="ECO:0000313" key="1">
    <source>
        <dbReference type="EMBL" id="MBE4908445.1"/>
    </source>
</evidence>
<sequence>MEKETFQPKDTGKLTNKHYGMEDDKRTEEVLTDHGTVNMTSIVDKEK</sequence>
<name>A0ABR9QIX5_9BACI</name>
<protein>
    <submittedName>
        <fullName evidence="1">Uncharacterized protein</fullName>
    </submittedName>
</protein>
<evidence type="ECO:0000313" key="2">
    <source>
        <dbReference type="Proteomes" id="UP001516662"/>
    </source>
</evidence>
<dbReference type="EMBL" id="JADCLJ010000020">
    <property type="protein sequence ID" value="MBE4908445.1"/>
    <property type="molecule type" value="Genomic_DNA"/>
</dbReference>
<dbReference type="RefSeq" id="WP_193536155.1">
    <property type="nucleotide sequence ID" value="NZ_JADCLJ010000020.1"/>
</dbReference>
<gene>
    <name evidence="1" type="ORF">IMZ08_10295</name>
</gene>
<accession>A0ABR9QIX5</accession>
<reference evidence="1 2" key="1">
    <citation type="submission" date="2020-10" db="EMBL/GenBank/DDBJ databases">
        <title>Bacillus sp. HD4P25, an endophyte from a halophyte.</title>
        <authorList>
            <person name="Sun J.-Q."/>
        </authorList>
    </citation>
    <scope>NUCLEOTIDE SEQUENCE [LARGE SCALE GENOMIC DNA]</scope>
    <source>
        <strain evidence="1 2">YIM 93174</strain>
    </source>
</reference>
<dbReference type="Proteomes" id="UP001516662">
    <property type="component" value="Unassembled WGS sequence"/>
</dbReference>
<comment type="caution">
    <text evidence="1">The sequence shown here is derived from an EMBL/GenBank/DDBJ whole genome shotgun (WGS) entry which is preliminary data.</text>
</comment>